<keyword evidence="4" id="KW-1185">Reference proteome</keyword>
<reference evidence="3" key="1">
    <citation type="submission" date="2013-12" db="EMBL/GenBank/DDBJ databases">
        <authorList>
            <person name="Omoto C.K."/>
            <person name="Sibley D."/>
            <person name="Venepally P."/>
            <person name="Hadjithomas M."/>
            <person name="Karamycheva S."/>
            <person name="Brunk B."/>
            <person name="Roos D."/>
            <person name="Caler E."/>
            <person name="Lorenzi H."/>
        </authorList>
    </citation>
    <scope>NUCLEOTIDE SEQUENCE</scope>
</reference>
<keyword evidence="2" id="KW-1133">Transmembrane helix</keyword>
<evidence type="ECO:0000313" key="3">
    <source>
        <dbReference type="EMBL" id="EZG78547.1"/>
    </source>
</evidence>
<sequence length="187" mass="19670">MHHCLPTNQINLTIIGSLFGAACALVTIPASFLICGCLDVLCYGDRMRDVMPCRNGNFESPRWKISKPEHHNKWHRPKSGAAACTETAAAMSETAAAKSETAAAKSETAAWTETDKPQVAAAAKTEEAATTGSVTPTERAMPPKVFVAASAKDPPYVGASPHAVASPVDDSLSPVSSARRKPEVIAI</sequence>
<feature type="compositionally biased region" description="Low complexity" evidence="1">
    <location>
        <begin position="165"/>
        <end position="177"/>
    </location>
</feature>
<feature type="transmembrane region" description="Helical" evidence="2">
    <location>
        <begin position="12"/>
        <end position="41"/>
    </location>
</feature>
<dbReference type="GeneID" id="22911373"/>
<name>A0A023BAR9_GRENI</name>
<keyword evidence="2 3" id="KW-0812">Transmembrane</keyword>
<feature type="region of interest" description="Disordered" evidence="1">
    <location>
        <begin position="159"/>
        <end position="187"/>
    </location>
</feature>
<keyword evidence="2" id="KW-0472">Membrane</keyword>
<dbReference type="RefSeq" id="XP_011129253.1">
    <property type="nucleotide sequence ID" value="XM_011130951.1"/>
</dbReference>
<accession>A0A023BAR9</accession>
<dbReference type="Proteomes" id="UP000019763">
    <property type="component" value="Unassembled WGS sequence"/>
</dbReference>
<comment type="caution">
    <text evidence="3">The sequence shown here is derived from an EMBL/GenBank/DDBJ whole genome shotgun (WGS) entry which is preliminary data.</text>
</comment>
<evidence type="ECO:0000256" key="2">
    <source>
        <dbReference type="SAM" id="Phobius"/>
    </source>
</evidence>
<protein>
    <submittedName>
        <fullName evidence="3">Transmembrane protein</fullName>
    </submittedName>
</protein>
<evidence type="ECO:0000256" key="1">
    <source>
        <dbReference type="SAM" id="MobiDB-lite"/>
    </source>
</evidence>
<proteinExistence type="predicted"/>
<dbReference type="AlphaFoldDB" id="A0A023BAR9"/>
<gene>
    <name evidence="3" type="ORF">GNI_034890</name>
</gene>
<dbReference type="EMBL" id="AFNH02000268">
    <property type="protein sequence ID" value="EZG78547.1"/>
    <property type="molecule type" value="Genomic_DNA"/>
</dbReference>
<organism evidence="3 4">
    <name type="scientific">Gregarina niphandrodes</name>
    <name type="common">Septate eugregarine</name>
    <dbReference type="NCBI Taxonomy" id="110365"/>
    <lineage>
        <taxon>Eukaryota</taxon>
        <taxon>Sar</taxon>
        <taxon>Alveolata</taxon>
        <taxon>Apicomplexa</taxon>
        <taxon>Conoidasida</taxon>
        <taxon>Gregarinasina</taxon>
        <taxon>Eugregarinorida</taxon>
        <taxon>Gregarinidae</taxon>
        <taxon>Gregarina</taxon>
    </lineage>
</organism>
<evidence type="ECO:0000313" key="4">
    <source>
        <dbReference type="Proteomes" id="UP000019763"/>
    </source>
</evidence>
<dbReference type="VEuPathDB" id="CryptoDB:GNI_034890"/>